<dbReference type="EMBL" id="JAHHHV010000074">
    <property type="protein sequence ID" value="MBW4467226.1"/>
    <property type="molecule type" value="Genomic_DNA"/>
</dbReference>
<evidence type="ECO:0000313" key="3">
    <source>
        <dbReference type="Proteomes" id="UP000707356"/>
    </source>
</evidence>
<dbReference type="Gene3D" id="3.40.630.30">
    <property type="match status" value="1"/>
</dbReference>
<dbReference type="Pfam" id="PF13302">
    <property type="entry name" value="Acetyltransf_3"/>
    <property type="match status" value="1"/>
</dbReference>
<proteinExistence type="predicted"/>
<evidence type="ECO:0000259" key="1">
    <source>
        <dbReference type="PROSITE" id="PS51186"/>
    </source>
</evidence>
<name>A0A951PCU2_9CYAN</name>
<organism evidence="2 3">
    <name type="scientific">Pegethrix bostrychoides GSE-TBD4-15B</name>
    <dbReference type="NCBI Taxonomy" id="2839662"/>
    <lineage>
        <taxon>Bacteria</taxon>
        <taxon>Bacillati</taxon>
        <taxon>Cyanobacteriota</taxon>
        <taxon>Cyanophyceae</taxon>
        <taxon>Oculatellales</taxon>
        <taxon>Oculatellaceae</taxon>
        <taxon>Pegethrix</taxon>
    </lineage>
</organism>
<dbReference type="InterPro" id="IPR000182">
    <property type="entry name" value="GNAT_dom"/>
</dbReference>
<reference evidence="2" key="1">
    <citation type="submission" date="2021-05" db="EMBL/GenBank/DDBJ databases">
        <authorList>
            <person name="Pietrasiak N."/>
            <person name="Ward R."/>
            <person name="Stajich J.E."/>
            <person name="Kurbessoian T."/>
        </authorList>
    </citation>
    <scope>NUCLEOTIDE SEQUENCE</scope>
    <source>
        <strain evidence="2">GSE-TBD4-15B</strain>
    </source>
</reference>
<feature type="domain" description="N-acetyltransferase" evidence="1">
    <location>
        <begin position="7"/>
        <end position="170"/>
    </location>
</feature>
<dbReference type="GO" id="GO:0016747">
    <property type="term" value="F:acyltransferase activity, transferring groups other than amino-acyl groups"/>
    <property type="evidence" value="ECO:0007669"/>
    <property type="project" value="InterPro"/>
</dbReference>
<dbReference type="InterPro" id="IPR051531">
    <property type="entry name" value="N-acetyltransferase"/>
</dbReference>
<evidence type="ECO:0000313" key="2">
    <source>
        <dbReference type="EMBL" id="MBW4467226.1"/>
    </source>
</evidence>
<dbReference type="InterPro" id="IPR016181">
    <property type="entry name" value="Acyl_CoA_acyltransferase"/>
</dbReference>
<accession>A0A951PCU2</accession>
<gene>
    <name evidence="2" type="ORF">KME07_17510</name>
</gene>
<comment type="caution">
    <text evidence="2">The sequence shown here is derived from an EMBL/GenBank/DDBJ whole genome shotgun (WGS) entry which is preliminary data.</text>
</comment>
<dbReference type="Proteomes" id="UP000707356">
    <property type="component" value="Unassembled WGS sequence"/>
</dbReference>
<protein>
    <submittedName>
        <fullName evidence="2">GNAT family N-acetyltransferase</fullName>
    </submittedName>
</protein>
<dbReference type="PANTHER" id="PTHR43792">
    <property type="entry name" value="GNAT FAMILY, PUTATIVE (AFU_ORTHOLOGUE AFUA_3G00765)-RELATED-RELATED"/>
    <property type="match status" value="1"/>
</dbReference>
<reference evidence="2" key="2">
    <citation type="journal article" date="2022" name="Microbiol. Resour. Announc.">
        <title>Metagenome Sequencing to Explore Phylogenomics of Terrestrial Cyanobacteria.</title>
        <authorList>
            <person name="Ward R.D."/>
            <person name="Stajich J.E."/>
            <person name="Johansen J.R."/>
            <person name="Huntemann M."/>
            <person name="Clum A."/>
            <person name="Foster B."/>
            <person name="Foster B."/>
            <person name="Roux S."/>
            <person name="Palaniappan K."/>
            <person name="Varghese N."/>
            <person name="Mukherjee S."/>
            <person name="Reddy T.B.K."/>
            <person name="Daum C."/>
            <person name="Copeland A."/>
            <person name="Chen I.A."/>
            <person name="Ivanova N.N."/>
            <person name="Kyrpides N.C."/>
            <person name="Shapiro N."/>
            <person name="Eloe-Fadrosh E.A."/>
            <person name="Pietrasiak N."/>
        </authorList>
    </citation>
    <scope>NUCLEOTIDE SEQUENCE</scope>
    <source>
        <strain evidence="2">GSE-TBD4-15B</strain>
    </source>
</reference>
<sequence>MPTTARLLFRPFAPVDLDLLHREIYSHPQVAGALSPTGVLSLSDTAQILARRLEHWQKHGFGAWALVHQQSQQLIGHCGLHYLASSPEVEREVELTYTIHPNYWRQGLATEAAAAVLDWGFEQLNLPQIVGVTGPDNAASQRVMQKLGMQYQKNMQYNGSEVLYYALSQAEYALSQAEFRHNRLMNLDLLTDEDIWRNPLIFSPSTEI</sequence>
<dbReference type="AlphaFoldDB" id="A0A951PCU2"/>
<dbReference type="PROSITE" id="PS51186">
    <property type="entry name" value="GNAT"/>
    <property type="match status" value="1"/>
</dbReference>
<dbReference type="SUPFAM" id="SSF55729">
    <property type="entry name" value="Acyl-CoA N-acyltransferases (Nat)"/>
    <property type="match status" value="1"/>
</dbReference>
<dbReference type="CDD" id="cd04301">
    <property type="entry name" value="NAT_SF"/>
    <property type="match status" value="1"/>
</dbReference>
<dbReference type="PANTHER" id="PTHR43792:SF1">
    <property type="entry name" value="N-ACETYLTRANSFERASE DOMAIN-CONTAINING PROTEIN"/>
    <property type="match status" value="1"/>
</dbReference>